<organism evidence="1 2">
    <name type="scientific">Brachionus plicatilis</name>
    <name type="common">Marine rotifer</name>
    <name type="synonym">Brachionus muelleri</name>
    <dbReference type="NCBI Taxonomy" id="10195"/>
    <lineage>
        <taxon>Eukaryota</taxon>
        <taxon>Metazoa</taxon>
        <taxon>Spiralia</taxon>
        <taxon>Gnathifera</taxon>
        <taxon>Rotifera</taxon>
        <taxon>Eurotatoria</taxon>
        <taxon>Monogononta</taxon>
        <taxon>Pseudotrocha</taxon>
        <taxon>Ploima</taxon>
        <taxon>Brachionidae</taxon>
        <taxon>Brachionus</taxon>
    </lineage>
</organism>
<dbReference type="AlphaFoldDB" id="A0A3M7RX68"/>
<protein>
    <submittedName>
        <fullName evidence="1">Uncharacterized protein</fullName>
    </submittedName>
</protein>
<proteinExistence type="predicted"/>
<accession>A0A3M7RX68</accession>
<reference evidence="1 2" key="1">
    <citation type="journal article" date="2018" name="Sci. Rep.">
        <title>Genomic signatures of local adaptation to the degree of environmental predictability in rotifers.</title>
        <authorList>
            <person name="Franch-Gras L."/>
            <person name="Hahn C."/>
            <person name="Garcia-Roger E.M."/>
            <person name="Carmona M.J."/>
            <person name="Serra M."/>
            <person name="Gomez A."/>
        </authorList>
    </citation>
    <scope>NUCLEOTIDE SEQUENCE [LARGE SCALE GENOMIC DNA]</scope>
    <source>
        <strain evidence="1">HYR1</strain>
    </source>
</reference>
<dbReference type="EMBL" id="REGN01002475">
    <property type="protein sequence ID" value="RNA27907.1"/>
    <property type="molecule type" value="Genomic_DNA"/>
</dbReference>
<comment type="caution">
    <text evidence="1">The sequence shown here is derived from an EMBL/GenBank/DDBJ whole genome shotgun (WGS) entry which is preliminary data.</text>
</comment>
<dbReference type="Proteomes" id="UP000276133">
    <property type="component" value="Unassembled WGS sequence"/>
</dbReference>
<gene>
    <name evidence="1" type="ORF">BpHYR1_034237</name>
</gene>
<evidence type="ECO:0000313" key="2">
    <source>
        <dbReference type="Proteomes" id="UP000276133"/>
    </source>
</evidence>
<evidence type="ECO:0000313" key="1">
    <source>
        <dbReference type="EMBL" id="RNA27907.1"/>
    </source>
</evidence>
<sequence>MHTSHCRAIAETDFRGSKAYDKLAQAFVCFYYKNFNFEDYFCLIYMVDELMEKFWKCYHLSYYFITPCAKHNKTPFIIFNLLDKPCKCKSPIFLKT</sequence>
<name>A0A3M7RX68_BRAPC</name>
<keyword evidence="2" id="KW-1185">Reference proteome</keyword>